<reference evidence="6" key="1">
    <citation type="submission" date="2016-11" db="EMBL/GenBank/DDBJ databases">
        <title>Draft Genome Sequence of Marinobacter hydrocarbonoclasticus strain STW2, a polyaromatic aromatic hydrocarbon degrading and denitrifying bacterium from rhizosphere of Seagrass Enhalus acodoides.</title>
        <authorList>
            <person name="Ling J."/>
            <person name="Dong J."/>
        </authorList>
    </citation>
    <scope>NUCLEOTIDE SEQUENCE [LARGE SCALE GENOMIC DNA]</scope>
    <source>
        <strain evidence="6">STW2</strain>
    </source>
</reference>
<evidence type="ECO:0000313" key="7">
    <source>
        <dbReference type="Proteomes" id="UP000183986"/>
    </source>
</evidence>
<dbReference type="SMART" id="SM00421">
    <property type="entry name" value="HTH_LUXR"/>
    <property type="match status" value="1"/>
</dbReference>
<evidence type="ECO:0000256" key="2">
    <source>
        <dbReference type="ARBA" id="ARBA00023125"/>
    </source>
</evidence>
<name>A0A1M2US49_MARNT</name>
<feature type="compositionally biased region" description="Basic and acidic residues" evidence="4">
    <location>
        <begin position="793"/>
        <end position="804"/>
    </location>
</feature>
<sequence length="878" mass="98105">MTRHSLEDWCRKMSARMWGRQRFITQGCTDRQRLSASAVPGAKVVLYRAPPGYGKSVQVALAANIRDPEHESAVYINRRSYPDARDVTDSLFAALVLYQLEGPESRGTLKSDTDTIEALRDALSNAKKTIRICLDGPGEGADNGDLIEDLICETPGNVKFFIAPGSAGALPRLSLMTGVVTYGADELAFTEGDLKEPEKLGEVTGIDGLEAGNMIQATGGWPALVRLMCQTPNPDLPPASWPETRSYFRDNLLSVLPRHARRFVCNAAMLEEISAECYDYVYKTQQADQEISFLNEKFALLAPTAASGKHLTMHPVLREYLRSVFSATQRERRSYVLKRVAFWHWRRGEYLHSINVALEASDHRWARVVSDSIILDVALRQGEIEVLRTWFEKVPARTIKKIASLSIGYAWTLYFSQQARQAEEMLASSRHPISRGLGSLDEEGWRELVKAIGKATHDELPESQALCEKWIDAFGDRNLVGKGAALTCQAFIASSDRRFEELEELLHKAAVANQSSNQFYAFIWLKAAEIQTELFKGDIVRAMHLLRQADKTAEKIGVPKSFLSKMLGVLEVQIRLEQDHHLVSPESAQASFDFALNYGVTDILWGCTQTCSRLLYHQGFRDRAMALLEQARLAASERELPRLNILTKVQLAEFTLLNNEELEPPILPDESELIFTPNQNRAIQAHIALVRSMYRLRLGKQFGVAGNYAREALQAASAISDARTRVAAQYCQALAAFALGSSKPAKRLILDANLHAEHLNCHFTPLWIKEALLSLSPLAQDLFNDLPDDSEAKATKDPDVRIEDSSVPPVPGNAHSTITIKQISLLKCVSNGMTNREIAERLLVTEDTVKWHMKKIFSELKVTNRVQAVTEARLRGLL</sequence>
<dbReference type="CDD" id="cd06170">
    <property type="entry name" value="LuxR_C_like"/>
    <property type="match status" value="1"/>
</dbReference>
<dbReference type="InterPro" id="IPR059106">
    <property type="entry name" value="WHD_MalT"/>
</dbReference>
<keyword evidence="7" id="KW-1185">Reference proteome</keyword>
<organism evidence="6 7">
    <name type="scientific">Marinobacter nauticus</name>
    <name type="common">Marinobacter hydrocarbonoclasticus</name>
    <name type="synonym">Marinobacter aquaeolei</name>
    <dbReference type="NCBI Taxonomy" id="2743"/>
    <lineage>
        <taxon>Bacteria</taxon>
        <taxon>Pseudomonadati</taxon>
        <taxon>Pseudomonadota</taxon>
        <taxon>Gammaproteobacteria</taxon>
        <taxon>Pseudomonadales</taxon>
        <taxon>Marinobacteraceae</taxon>
        <taxon>Marinobacter</taxon>
    </lineage>
</organism>
<dbReference type="Proteomes" id="UP000183986">
    <property type="component" value="Unassembled WGS sequence"/>
</dbReference>
<keyword evidence="2" id="KW-0238">DNA-binding</keyword>
<dbReference type="SUPFAM" id="SSF46894">
    <property type="entry name" value="C-terminal effector domain of the bipartite response regulators"/>
    <property type="match status" value="1"/>
</dbReference>
<dbReference type="Pfam" id="PF00196">
    <property type="entry name" value="GerE"/>
    <property type="match status" value="1"/>
</dbReference>
<dbReference type="AlphaFoldDB" id="A0A1M2US49"/>
<evidence type="ECO:0000313" key="6">
    <source>
        <dbReference type="EMBL" id="OJS98181.1"/>
    </source>
</evidence>
<dbReference type="GO" id="GO:0006355">
    <property type="term" value="P:regulation of DNA-templated transcription"/>
    <property type="evidence" value="ECO:0007669"/>
    <property type="project" value="InterPro"/>
</dbReference>
<dbReference type="InterPro" id="IPR016032">
    <property type="entry name" value="Sig_transdc_resp-reg_C-effctor"/>
</dbReference>
<dbReference type="Gene3D" id="1.10.10.10">
    <property type="entry name" value="Winged helix-like DNA-binding domain superfamily/Winged helix DNA-binding domain"/>
    <property type="match status" value="1"/>
</dbReference>
<keyword evidence="1" id="KW-0805">Transcription regulation</keyword>
<proteinExistence type="predicted"/>
<dbReference type="PROSITE" id="PS50043">
    <property type="entry name" value="HTH_LUXR_2"/>
    <property type="match status" value="1"/>
</dbReference>
<feature type="region of interest" description="Disordered" evidence="4">
    <location>
        <begin position="793"/>
        <end position="813"/>
    </location>
</feature>
<dbReference type="InterPro" id="IPR000792">
    <property type="entry name" value="Tscrpt_reg_LuxR_C"/>
</dbReference>
<feature type="domain" description="HTH luxR-type" evidence="5">
    <location>
        <begin position="811"/>
        <end position="876"/>
    </location>
</feature>
<accession>A0A1M2US49</accession>
<evidence type="ECO:0000256" key="4">
    <source>
        <dbReference type="SAM" id="MobiDB-lite"/>
    </source>
</evidence>
<evidence type="ECO:0000256" key="3">
    <source>
        <dbReference type="ARBA" id="ARBA00023163"/>
    </source>
</evidence>
<dbReference type="PANTHER" id="PTHR44688">
    <property type="entry name" value="DNA-BINDING TRANSCRIPTIONAL ACTIVATOR DEVR_DOSR"/>
    <property type="match status" value="1"/>
</dbReference>
<dbReference type="GO" id="GO:0003677">
    <property type="term" value="F:DNA binding"/>
    <property type="evidence" value="ECO:0007669"/>
    <property type="project" value="UniProtKB-KW"/>
</dbReference>
<dbReference type="EMBL" id="MPKY01000004">
    <property type="protein sequence ID" value="OJS98181.1"/>
    <property type="molecule type" value="Genomic_DNA"/>
</dbReference>
<dbReference type="Pfam" id="PF25873">
    <property type="entry name" value="WHD_MalT"/>
    <property type="match status" value="1"/>
</dbReference>
<dbReference type="PANTHER" id="PTHR44688:SF16">
    <property type="entry name" value="DNA-BINDING TRANSCRIPTIONAL ACTIVATOR DEVR_DOSR"/>
    <property type="match status" value="1"/>
</dbReference>
<evidence type="ECO:0000259" key="5">
    <source>
        <dbReference type="PROSITE" id="PS50043"/>
    </source>
</evidence>
<evidence type="ECO:0000256" key="1">
    <source>
        <dbReference type="ARBA" id="ARBA00023015"/>
    </source>
</evidence>
<protein>
    <submittedName>
        <fullName evidence="6">Helix-turn-helix transcriptional regulator</fullName>
    </submittedName>
</protein>
<dbReference type="RefSeq" id="WP_072678640.1">
    <property type="nucleotide sequence ID" value="NZ_MPKY01000004.1"/>
</dbReference>
<keyword evidence="3" id="KW-0804">Transcription</keyword>
<dbReference type="OrthoDB" id="1123107at2"/>
<gene>
    <name evidence="6" type="ORF">BEE62_18005</name>
</gene>
<comment type="caution">
    <text evidence="6">The sequence shown here is derived from an EMBL/GenBank/DDBJ whole genome shotgun (WGS) entry which is preliminary data.</text>
</comment>
<dbReference type="PRINTS" id="PR00038">
    <property type="entry name" value="HTHLUXR"/>
</dbReference>
<dbReference type="InterPro" id="IPR036388">
    <property type="entry name" value="WH-like_DNA-bd_sf"/>
</dbReference>